<feature type="domain" description="FCP1 homology" evidence="2">
    <location>
        <begin position="370"/>
        <end position="554"/>
    </location>
</feature>
<reference evidence="3 4" key="1">
    <citation type="submission" date="2007-06" db="EMBL/GenBank/DDBJ databases">
        <title>The Genome Sequence of Coccidioides posadasii RMSCC_3488.</title>
        <authorList>
            <consortium name="Coccidioides Genome Resources Consortium"/>
            <consortium name="The Broad Institute Genome Sequencing Platform"/>
            <person name="Henn M.R."/>
            <person name="Sykes S."/>
            <person name="Young S."/>
            <person name="Jaffe D."/>
            <person name="Berlin A."/>
            <person name="Alvarez P."/>
            <person name="Butler J."/>
            <person name="Gnerre S."/>
            <person name="Grabherr M."/>
            <person name="Mauceli E."/>
            <person name="Brockman W."/>
            <person name="Kodira C."/>
            <person name="Alvarado L."/>
            <person name="Zeng Q."/>
            <person name="Crawford M."/>
            <person name="Antoine C."/>
            <person name="Devon K."/>
            <person name="Galgiani J."/>
            <person name="Orsborn K."/>
            <person name="Lewis M.L."/>
            <person name="Nusbaum C."/>
            <person name="Galagan J."/>
            <person name="Birren B."/>
        </authorList>
    </citation>
    <scope>NUCLEOTIDE SEQUENCE [LARGE SCALE GENOMIC DNA]</scope>
    <source>
        <strain evidence="3 4">RMSCC 3488</strain>
    </source>
</reference>
<dbReference type="PANTHER" id="PTHR12210">
    <property type="entry name" value="DULLARD PROTEIN PHOSPHATASE"/>
    <property type="match status" value="1"/>
</dbReference>
<dbReference type="GO" id="GO:0016791">
    <property type="term" value="F:phosphatase activity"/>
    <property type="evidence" value="ECO:0007669"/>
    <property type="project" value="InterPro"/>
</dbReference>
<dbReference type="AlphaFoldDB" id="A0A0J6FNC9"/>
<reference evidence="4" key="3">
    <citation type="journal article" date="2010" name="Genome Res.">
        <title>Population genomic sequencing of Coccidioides fungi reveals recent hybridization and transposon control.</title>
        <authorList>
            <person name="Neafsey D.E."/>
            <person name="Barker B.M."/>
            <person name="Sharpton T.J."/>
            <person name="Stajich J.E."/>
            <person name="Park D.J."/>
            <person name="Whiston E."/>
            <person name="Hung C.-Y."/>
            <person name="McMahan C."/>
            <person name="White J."/>
            <person name="Sykes S."/>
            <person name="Heiman D."/>
            <person name="Young S."/>
            <person name="Zeng Q."/>
            <person name="Abouelleil A."/>
            <person name="Aftuck L."/>
            <person name="Bessette D."/>
            <person name="Brown A."/>
            <person name="FitzGerald M."/>
            <person name="Lui A."/>
            <person name="Macdonald J.P."/>
            <person name="Priest M."/>
            <person name="Orbach M.J."/>
            <person name="Galgiani J.N."/>
            <person name="Kirkland T.N."/>
            <person name="Cole G.T."/>
            <person name="Birren B.W."/>
            <person name="Henn M.R."/>
            <person name="Taylor J.W."/>
            <person name="Rounsley S.D."/>
        </authorList>
    </citation>
    <scope>NUCLEOTIDE SEQUENCE [LARGE SCALE GENOMIC DNA]</scope>
    <source>
        <strain evidence="4">RMSCC 3488</strain>
    </source>
</reference>
<dbReference type="Gene3D" id="3.40.50.1000">
    <property type="entry name" value="HAD superfamily/HAD-like"/>
    <property type="match status" value="1"/>
</dbReference>
<dbReference type="OrthoDB" id="277011at2759"/>
<feature type="compositionally biased region" description="Basic residues" evidence="1">
    <location>
        <begin position="43"/>
        <end position="60"/>
    </location>
</feature>
<dbReference type="Proteomes" id="UP000054567">
    <property type="component" value="Unassembled WGS sequence"/>
</dbReference>
<dbReference type="SUPFAM" id="SSF56784">
    <property type="entry name" value="HAD-like"/>
    <property type="match status" value="1"/>
</dbReference>
<organism evidence="3 4">
    <name type="scientific">Coccidioides posadasii RMSCC 3488</name>
    <dbReference type="NCBI Taxonomy" id="454284"/>
    <lineage>
        <taxon>Eukaryota</taxon>
        <taxon>Fungi</taxon>
        <taxon>Dikarya</taxon>
        <taxon>Ascomycota</taxon>
        <taxon>Pezizomycotina</taxon>
        <taxon>Eurotiomycetes</taxon>
        <taxon>Eurotiomycetidae</taxon>
        <taxon>Onygenales</taxon>
        <taxon>Onygenaceae</taxon>
        <taxon>Coccidioides</taxon>
    </lineage>
</organism>
<dbReference type="GO" id="GO:0034198">
    <property type="term" value="P:cellular response to amino acid starvation"/>
    <property type="evidence" value="ECO:0007669"/>
    <property type="project" value="UniProtKB-ARBA"/>
</dbReference>
<reference evidence="4" key="2">
    <citation type="journal article" date="2009" name="Genome Res.">
        <title>Comparative genomic analyses of the human fungal pathogens Coccidioides and their relatives.</title>
        <authorList>
            <person name="Sharpton T.J."/>
            <person name="Stajich J.E."/>
            <person name="Rounsley S.D."/>
            <person name="Gardner M.J."/>
            <person name="Wortman J.R."/>
            <person name="Jordar V.S."/>
            <person name="Maiti R."/>
            <person name="Kodira C.D."/>
            <person name="Neafsey D.E."/>
            <person name="Zeng Q."/>
            <person name="Hung C.-Y."/>
            <person name="McMahan C."/>
            <person name="Muszewska A."/>
            <person name="Grynberg M."/>
            <person name="Mandel M.A."/>
            <person name="Kellner E.M."/>
            <person name="Barker B.M."/>
            <person name="Galgiani J.N."/>
            <person name="Orbach M.J."/>
            <person name="Kirkland T.N."/>
            <person name="Cole G.T."/>
            <person name="Henn M.R."/>
            <person name="Birren B.W."/>
            <person name="Taylor J.W."/>
        </authorList>
    </citation>
    <scope>NUCLEOTIDE SEQUENCE [LARGE SCALE GENOMIC DNA]</scope>
    <source>
        <strain evidence="4">RMSCC 3488</strain>
    </source>
</reference>
<evidence type="ECO:0000313" key="3">
    <source>
        <dbReference type="EMBL" id="KMM70429.1"/>
    </source>
</evidence>
<dbReference type="VEuPathDB" id="FungiDB:CPAG_06741"/>
<dbReference type="NCBIfam" id="TIGR02251">
    <property type="entry name" value="HIF-SF_euk"/>
    <property type="match status" value="1"/>
</dbReference>
<feature type="compositionally biased region" description="Polar residues" evidence="1">
    <location>
        <begin position="113"/>
        <end position="125"/>
    </location>
</feature>
<evidence type="ECO:0000256" key="1">
    <source>
        <dbReference type="SAM" id="MobiDB-lite"/>
    </source>
</evidence>
<feature type="compositionally biased region" description="Polar residues" evidence="1">
    <location>
        <begin position="80"/>
        <end position="89"/>
    </location>
</feature>
<dbReference type="InterPro" id="IPR011948">
    <property type="entry name" value="Dullard_phosphatase"/>
</dbReference>
<feature type="compositionally biased region" description="Basic and acidic residues" evidence="1">
    <location>
        <begin position="280"/>
        <end position="300"/>
    </location>
</feature>
<feature type="compositionally biased region" description="Polar residues" evidence="1">
    <location>
        <begin position="14"/>
        <end position="23"/>
    </location>
</feature>
<feature type="compositionally biased region" description="Low complexity" evidence="1">
    <location>
        <begin position="1"/>
        <end position="13"/>
    </location>
</feature>
<dbReference type="InterPro" id="IPR023214">
    <property type="entry name" value="HAD_sf"/>
</dbReference>
<dbReference type="EMBL" id="DS268112">
    <property type="protein sequence ID" value="KMM70429.1"/>
    <property type="molecule type" value="Genomic_DNA"/>
</dbReference>
<dbReference type="GO" id="GO:0009651">
    <property type="term" value="P:response to salt stress"/>
    <property type="evidence" value="ECO:0007669"/>
    <property type="project" value="UniProtKB-ARBA"/>
</dbReference>
<evidence type="ECO:0000259" key="2">
    <source>
        <dbReference type="PROSITE" id="PS50969"/>
    </source>
</evidence>
<dbReference type="InterPro" id="IPR050365">
    <property type="entry name" value="TIM50"/>
</dbReference>
<dbReference type="InterPro" id="IPR004274">
    <property type="entry name" value="FCP1_dom"/>
</dbReference>
<dbReference type="GO" id="GO:0045944">
    <property type="term" value="P:positive regulation of transcription by RNA polymerase II"/>
    <property type="evidence" value="ECO:0007669"/>
    <property type="project" value="UniProtKB-ARBA"/>
</dbReference>
<dbReference type="Pfam" id="PF03031">
    <property type="entry name" value="NIF"/>
    <property type="match status" value="1"/>
</dbReference>
<feature type="compositionally biased region" description="Pro residues" evidence="1">
    <location>
        <begin position="330"/>
        <end position="339"/>
    </location>
</feature>
<proteinExistence type="predicted"/>
<dbReference type="SMART" id="SM00577">
    <property type="entry name" value="CPDc"/>
    <property type="match status" value="1"/>
</dbReference>
<dbReference type="InterPro" id="IPR036412">
    <property type="entry name" value="HAD-like_sf"/>
</dbReference>
<evidence type="ECO:0000313" key="4">
    <source>
        <dbReference type="Proteomes" id="UP000054567"/>
    </source>
</evidence>
<feature type="compositionally biased region" description="Polar residues" evidence="1">
    <location>
        <begin position="320"/>
        <end position="329"/>
    </location>
</feature>
<gene>
    <name evidence="3" type="ORF">CPAG_06741</name>
</gene>
<feature type="region of interest" description="Disordered" evidence="1">
    <location>
        <begin position="1"/>
        <end position="361"/>
    </location>
</feature>
<name>A0A0J6FNC9_COCPO</name>
<accession>A0A0J6FNC9</accession>
<dbReference type="CDD" id="cd07521">
    <property type="entry name" value="HAD_FCP1-like"/>
    <property type="match status" value="1"/>
</dbReference>
<feature type="compositionally biased region" description="Polar residues" evidence="1">
    <location>
        <begin position="235"/>
        <end position="255"/>
    </location>
</feature>
<dbReference type="FunFam" id="3.40.50.1000:FF:000043">
    <property type="entry name" value="General stress response phosphoprotein phosphatase Psr1/2"/>
    <property type="match status" value="1"/>
</dbReference>
<feature type="compositionally biased region" description="Pro residues" evidence="1">
    <location>
        <begin position="348"/>
        <end position="357"/>
    </location>
</feature>
<protein>
    <submittedName>
        <fullName evidence="3">Phosphoprotein phosphatase</fullName>
    </submittedName>
</protein>
<dbReference type="GO" id="GO:1904262">
    <property type="term" value="P:negative regulation of TORC1 signaling"/>
    <property type="evidence" value="ECO:0007669"/>
    <property type="project" value="UniProtKB-ARBA"/>
</dbReference>
<sequence>MTNPSSFPSSSSSGNDASGNPETSRGDGTAAHPSSSTGAVDRPRKKRSLHRIPSRFSFHRQQKEVSAGSKGLAPEDAEVTPQSSRTNLAKKNREGSKASSRISRRNQPPLEGASTSKHATTNMDGSCSPERKPRGHSKLFAFLNCCSSPSDDSDGPTLPPKKATKAQVIQERQATTVEKPEPSAGESSMAESRDPHPFDEKAGLKVNTEQQPSKAEAEIAAPTNETIKQDDDKSTQGSKLSVSPDAPSTLSQSVPPGQPEPLQSGIGADSEVTAEQKAPSSDEEHVASAKSPKPDEKSEFDSYSTSRTDGPSEEEIATAPIQTVESQSELPPPPPPPSDRAPQTPETQAPPVPPVPPEKTQFLLPPIEPHLKNRKCLVLDLDETLVHSSFKVIYAPFMVWKGHFTDSKQILDKADFTIPVEIEGQYHNIYVIKRPGVDQFMKRVGELYEVVVFTASVSKVRSLNPSNLCDPLLDQLDIHKVVHHRLFRDSCYNHQGNYVKDLSQVGRDLKDTIIIDNSPTSYIFHPQHAIPISSWFSDAHDNELLDLIPVLEDLAGSQVRDVSLVLDVSL</sequence>
<dbReference type="PROSITE" id="PS50969">
    <property type="entry name" value="FCP1"/>
    <property type="match status" value="1"/>
</dbReference>
<feature type="compositionally biased region" description="Basic and acidic residues" evidence="1">
    <location>
        <begin position="191"/>
        <end position="203"/>
    </location>
</feature>